<feature type="transmembrane region" description="Helical" evidence="10">
    <location>
        <begin position="259"/>
        <end position="280"/>
    </location>
</feature>
<evidence type="ECO:0000256" key="5">
    <source>
        <dbReference type="ARBA" id="ARBA00022989"/>
    </source>
</evidence>
<dbReference type="GO" id="GO:0015031">
    <property type="term" value="P:protein transport"/>
    <property type="evidence" value="ECO:0007669"/>
    <property type="project" value="UniProtKB-KW"/>
</dbReference>
<evidence type="ECO:0000256" key="10">
    <source>
        <dbReference type="SAM" id="Phobius"/>
    </source>
</evidence>
<gene>
    <name evidence="11" type="ORF">A4X09_0g2043</name>
</gene>
<evidence type="ECO:0000256" key="9">
    <source>
        <dbReference type="SAM" id="MobiDB-lite"/>
    </source>
</evidence>
<name>A0A8X7NC97_9BASI</name>
<reference evidence="11" key="1">
    <citation type="submission" date="2016-04" db="EMBL/GenBank/DDBJ databases">
        <authorList>
            <person name="Nguyen H.D."/>
            <person name="Samba Siva P."/>
            <person name="Cullis J."/>
            <person name="Levesque C.A."/>
            <person name="Hambleton S."/>
        </authorList>
    </citation>
    <scope>NUCLEOTIDE SEQUENCE</scope>
    <source>
        <strain evidence="11">DAOMC 236422</strain>
    </source>
</reference>
<dbReference type="Proteomes" id="UP000078113">
    <property type="component" value="Unassembled WGS sequence"/>
</dbReference>
<protein>
    <submittedName>
        <fullName evidence="11">Uncharacterized protein</fullName>
    </submittedName>
</protein>
<evidence type="ECO:0000256" key="1">
    <source>
        <dbReference type="ARBA" id="ARBA00004394"/>
    </source>
</evidence>
<dbReference type="GO" id="GO:0000139">
    <property type="term" value="C:Golgi membrane"/>
    <property type="evidence" value="ECO:0007669"/>
    <property type="project" value="UniProtKB-SubCell"/>
</dbReference>
<keyword evidence="3 10" id="KW-0812">Transmembrane</keyword>
<keyword evidence="12" id="KW-1185">Reference proteome</keyword>
<dbReference type="CDD" id="cd15853">
    <property type="entry name" value="SNARE_Bet1"/>
    <property type="match status" value="1"/>
</dbReference>
<evidence type="ECO:0000313" key="11">
    <source>
        <dbReference type="EMBL" id="KAE8270287.1"/>
    </source>
</evidence>
<dbReference type="EMBL" id="LWDG02000056">
    <property type="protein sequence ID" value="KAE8270287.1"/>
    <property type="molecule type" value="Genomic_DNA"/>
</dbReference>
<feature type="compositionally biased region" description="Gly residues" evidence="9">
    <location>
        <begin position="1"/>
        <end position="10"/>
    </location>
</feature>
<keyword evidence="2" id="KW-0813">Transport</keyword>
<evidence type="ECO:0000256" key="2">
    <source>
        <dbReference type="ARBA" id="ARBA00022448"/>
    </source>
</evidence>
<dbReference type="InterPro" id="IPR039899">
    <property type="entry name" value="BET1_SNARE"/>
</dbReference>
<dbReference type="PANTHER" id="PTHR12791">
    <property type="entry name" value="GOLGI SNARE BET1-RELATED"/>
    <property type="match status" value="1"/>
</dbReference>
<keyword evidence="6" id="KW-0333">Golgi apparatus</keyword>
<evidence type="ECO:0000256" key="3">
    <source>
        <dbReference type="ARBA" id="ARBA00022692"/>
    </source>
</evidence>
<proteinExistence type="predicted"/>
<evidence type="ECO:0000256" key="7">
    <source>
        <dbReference type="ARBA" id="ARBA00023136"/>
    </source>
</evidence>
<evidence type="ECO:0000256" key="4">
    <source>
        <dbReference type="ARBA" id="ARBA00022927"/>
    </source>
</evidence>
<evidence type="ECO:0000313" key="12">
    <source>
        <dbReference type="Proteomes" id="UP000078113"/>
    </source>
</evidence>
<accession>A0A8X7NC97</accession>
<evidence type="ECO:0000256" key="6">
    <source>
        <dbReference type="ARBA" id="ARBA00023034"/>
    </source>
</evidence>
<comment type="subcellular location">
    <subcellularLocation>
        <location evidence="8">Endomembrane system</location>
        <topology evidence="8">Single-pass type IV membrane protein</topology>
    </subcellularLocation>
    <subcellularLocation>
        <location evidence="1">Golgi apparatus membrane</location>
    </subcellularLocation>
</comment>
<keyword evidence="4" id="KW-0653">Protein transport</keyword>
<keyword evidence="7 10" id="KW-0472">Membrane</keyword>
<keyword evidence="5 10" id="KW-1133">Transmembrane helix</keyword>
<sequence length="282" mass="29594">MARRPGAGGGVDRHTLLSSGAYPSPSQSAYPRSHSPAGPGTGVGASTGGLGVGPGGGGGLAGFRSASPFEQPYTSSSTSGPGGAYQRSIGATGPSSYAAGPSSYDDEYGAPKKGGILPGGYMNGSGSGSGGGAGAGGGWTDRIRNYAQQRTAQDLEEANDERLEGLSAKVKMLKDVSRPVVLRDFPAGMLASTRSPWDRPIIHTNRPFFPFKITVGIGNEVRDSTKDLDVLGGAFTTTSAFLGGTFTKMNRMASRQSSWFCNMMIFILFVIWIFVFLWWWRR</sequence>
<comment type="caution">
    <text evidence="11">The sequence shown here is derived from an EMBL/GenBank/DDBJ whole genome shotgun (WGS) entry which is preliminary data.</text>
</comment>
<dbReference type="AlphaFoldDB" id="A0A8X7NC97"/>
<feature type="compositionally biased region" description="Gly residues" evidence="9">
    <location>
        <begin position="39"/>
        <end position="61"/>
    </location>
</feature>
<reference evidence="11" key="2">
    <citation type="journal article" date="2019" name="IMA Fungus">
        <title>Genome sequencing and comparison of five Tilletia species to identify candidate genes for the detection of regulated species infecting wheat.</title>
        <authorList>
            <person name="Nguyen H.D.T."/>
            <person name="Sultana T."/>
            <person name="Kesanakurti P."/>
            <person name="Hambleton S."/>
        </authorList>
    </citation>
    <scope>NUCLEOTIDE SEQUENCE</scope>
    <source>
        <strain evidence="11">DAOMC 236422</strain>
    </source>
</reference>
<evidence type="ECO:0000256" key="8">
    <source>
        <dbReference type="ARBA" id="ARBA00046280"/>
    </source>
</evidence>
<organism evidence="11 12">
    <name type="scientific">Tilletia walkeri</name>
    <dbReference type="NCBI Taxonomy" id="117179"/>
    <lineage>
        <taxon>Eukaryota</taxon>
        <taxon>Fungi</taxon>
        <taxon>Dikarya</taxon>
        <taxon>Basidiomycota</taxon>
        <taxon>Ustilaginomycotina</taxon>
        <taxon>Exobasidiomycetes</taxon>
        <taxon>Tilletiales</taxon>
        <taxon>Tilletiaceae</taxon>
        <taxon>Tilletia</taxon>
    </lineage>
</organism>
<feature type="region of interest" description="Disordered" evidence="9">
    <location>
        <begin position="1"/>
        <end position="89"/>
    </location>
</feature>